<evidence type="ECO:0000259" key="1">
    <source>
        <dbReference type="Pfam" id="PF01370"/>
    </source>
</evidence>
<dbReference type="GO" id="GO:0005737">
    <property type="term" value="C:cytoplasm"/>
    <property type="evidence" value="ECO:0007669"/>
    <property type="project" value="TreeGrafter"/>
</dbReference>
<reference evidence="2 3" key="1">
    <citation type="submission" date="2014-07" db="EMBL/GenBank/DDBJ databases">
        <title>Draft genome sequence of Thalassospira tepidiphila 1-1B.</title>
        <authorList>
            <person name="Lai Q."/>
            <person name="Shao Z."/>
        </authorList>
    </citation>
    <scope>NUCLEOTIDE SEQUENCE [LARGE SCALE GENOMIC DNA]</scope>
    <source>
        <strain evidence="2 3">MCCC 1A03514</strain>
    </source>
</reference>
<dbReference type="PANTHER" id="PTHR48079">
    <property type="entry name" value="PROTEIN YEEZ"/>
    <property type="match status" value="1"/>
</dbReference>
<dbReference type="CDD" id="cd05262">
    <property type="entry name" value="SDR_a7"/>
    <property type="match status" value="1"/>
</dbReference>
<gene>
    <name evidence="2" type="ORF">TH4_19935</name>
</gene>
<dbReference type="Gene3D" id="3.40.50.720">
    <property type="entry name" value="NAD(P)-binding Rossmann-like Domain"/>
    <property type="match status" value="1"/>
</dbReference>
<dbReference type="AlphaFoldDB" id="A0A853KVG3"/>
<dbReference type="InterPro" id="IPR036291">
    <property type="entry name" value="NAD(P)-bd_dom_sf"/>
</dbReference>
<name>A0A853KVG3_9PROT</name>
<evidence type="ECO:0000313" key="3">
    <source>
        <dbReference type="Proteomes" id="UP000094009"/>
    </source>
</evidence>
<sequence>MRVFVTGATGFVGSAVVKELLDHGHSVLGLTRSDTGAEKLAAVGATVFRGDLDDLGSLQGGAASCDAVIHTGFNHDFTRFVESCEKDRHVIEAMGSVLAGSNRPMIVTSGIGLLRADRPVVESDTVTADIPRKATEEAVANIVAKGVNASVMRLPPSVHGAGDHGFVPLLINLAREKGFVACIEDGDNLWPAVHRLDAARAYRLAIEDHASQPAYHAVGEEGVAFADIAHTISVGLGLPFKSLSREHAKDYFGWFSHFAELDCCASSGRTQQVLGWLPREIGLIKDMQTAEYFDH</sequence>
<dbReference type="GO" id="GO:0004029">
    <property type="term" value="F:aldehyde dehydrogenase (NAD+) activity"/>
    <property type="evidence" value="ECO:0007669"/>
    <property type="project" value="TreeGrafter"/>
</dbReference>
<dbReference type="InterPro" id="IPR001509">
    <property type="entry name" value="Epimerase_deHydtase"/>
</dbReference>
<dbReference type="Pfam" id="PF01370">
    <property type="entry name" value="Epimerase"/>
    <property type="match status" value="1"/>
</dbReference>
<dbReference type="InterPro" id="IPR051783">
    <property type="entry name" value="NAD(P)-dependent_oxidoreduct"/>
</dbReference>
<comment type="caution">
    <text evidence="2">The sequence shown here is derived from an EMBL/GenBank/DDBJ whole genome shotgun (WGS) entry which is preliminary data.</text>
</comment>
<organism evidence="2 3">
    <name type="scientific">Thalassospira tepidiphila MCCC 1A03514</name>
    <dbReference type="NCBI Taxonomy" id="1177930"/>
    <lineage>
        <taxon>Bacteria</taxon>
        <taxon>Pseudomonadati</taxon>
        <taxon>Pseudomonadota</taxon>
        <taxon>Alphaproteobacteria</taxon>
        <taxon>Rhodospirillales</taxon>
        <taxon>Thalassospiraceae</taxon>
        <taxon>Thalassospira</taxon>
    </lineage>
</organism>
<protein>
    <submittedName>
        <fullName evidence="2">3-beta hydroxysteroid dehydrogenase</fullName>
    </submittedName>
</protein>
<dbReference type="EMBL" id="JPVZ01000013">
    <property type="protein sequence ID" value="OAZ07869.1"/>
    <property type="molecule type" value="Genomic_DNA"/>
</dbReference>
<dbReference type="PANTHER" id="PTHR48079:SF6">
    <property type="entry name" value="NAD(P)-BINDING DOMAIN-CONTAINING PROTEIN-RELATED"/>
    <property type="match status" value="1"/>
</dbReference>
<feature type="domain" description="NAD-dependent epimerase/dehydratase" evidence="1">
    <location>
        <begin position="3"/>
        <end position="73"/>
    </location>
</feature>
<evidence type="ECO:0000313" key="2">
    <source>
        <dbReference type="EMBL" id="OAZ07869.1"/>
    </source>
</evidence>
<dbReference type="Proteomes" id="UP000094009">
    <property type="component" value="Unassembled WGS sequence"/>
</dbReference>
<proteinExistence type="predicted"/>
<dbReference type="SUPFAM" id="SSF51735">
    <property type="entry name" value="NAD(P)-binding Rossmann-fold domains"/>
    <property type="match status" value="1"/>
</dbReference>
<accession>A0A853KVG3</accession>
<dbReference type="RefSeq" id="WP_064782408.1">
    <property type="nucleotide sequence ID" value="NZ_JPVZ01000013.1"/>
</dbReference>